<organism evidence="4">
    <name type="scientific">Noccaea caerulescens</name>
    <name type="common">Alpine penny-cress</name>
    <name type="synonym">Thlaspi caerulescens</name>
    <dbReference type="NCBI Taxonomy" id="107243"/>
    <lineage>
        <taxon>Eukaryota</taxon>
        <taxon>Viridiplantae</taxon>
        <taxon>Streptophyta</taxon>
        <taxon>Embryophyta</taxon>
        <taxon>Tracheophyta</taxon>
        <taxon>Spermatophyta</taxon>
        <taxon>Magnoliopsida</taxon>
        <taxon>eudicotyledons</taxon>
        <taxon>Gunneridae</taxon>
        <taxon>Pentapetalae</taxon>
        <taxon>rosids</taxon>
        <taxon>malvids</taxon>
        <taxon>Brassicales</taxon>
        <taxon>Brassicaceae</taxon>
        <taxon>Coluteocarpeae</taxon>
        <taxon>Noccaea</taxon>
    </lineage>
</organism>
<feature type="compositionally biased region" description="Basic and acidic residues" evidence="2">
    <location>
        <begin position="275"/>
        <end position="284"/>
    </location>
</feature>
<evidence type="ECO:0000259" key="3">
    <source>
        <dbReference type="Pfam" id="PF04504"/>
    </source>
</evidence>
<feature type="region of interest" description="Disordered" evidence="2">
    <location>
        <begin position="1"/>
        <end position="37"/>
    </location>
</feature>
<feature type="region of interest" description="Disordered" evidence="2">
    <location>
        <begin position="223"/>
        <end position="284"/>
    </location>
</feature>
<dbReference type="PANTHER" id="PTHR31662:SF61">
    <property type="entry name" value="GLABROUS1 ENHANCER-BINDING PROTEIN-LIKE 3"/>
    <property type="match status" value="1"/>
</dbReference>
<feature type="domain" description="Glabrous enhancer-binding protein-like DBD" evidence="3">
    <location>
        <begin position="71"/>
        <end position="160"/>
    </location>
</feature>
<dbReference type="PANTHER" id="PTHR31662">
    <property type="entry name" value="BNAANNG10740D PROTEIN-RELATED"/>
    <property type="match status" value="1"/>
</dbReference>
<comment type="similarity">
    <text evidence="1">Belongs to the GeBP family.</text>
</comment>
<reference evidence="4" key="1">
    <citation type="submission" date="2016-07" db="EMBL/GenBank/DDBJ databases">
        <title>De novo transcriptome assembly of four accessions of the metal hyperaccumulator plant Noccaea caerulescens.</title>
        <authorList>
            <person name="Blande D."/>
            <person name="Halimaa P."/>
            <person name="Tervahauta A.I."/>
            <person name="Aarts M.G."/>
            <person name="Karenlampi S.O."/>
        </authorList>
    </citation>
    <scope>NUCLEOTIDE SEQUENCE</scope>
</reference>
<sequence>MVVKRRLRHRGDSSVTKSDCLGIRNNGQPLPSSPLRRMHDDEVSGMEAMLRRAKQQKTTTAKNPMSSSVSKMNWTRNDELIILASIVDYEKDTKLSYQSDWDAFYGYIIGSIEANFSKKQLKDKIRNLVKRFTDNQANRKRLSFSTEDDEIFKLSMLIWGTNETECENVDQDKVLDNKDVPCAEREHEPLDENMDQEKDATYAEPERVDEMVDQEKDLNVPSVEHERVDENMDEDKIEDVPSAEDERVNENVDQEKDHVRETEHEPVSNISMEIGKGEKEKSEEDGVLQDALEALTLFQSLGKCQQNTMLQNLKNLGEQKRRELSDEWKALFCEEMKLKIKILSFSAKLANAGVSD</sequence>
<feature type="compositionally biased region" description="Acidic residues" evidence="2">
    <location>
        <begin position="231"/>
        <end position="243"/>
    </location>
</feature>
<accession>A0A1J3GGW6</accession>
<protein>
    <recommendedName>
        <fullName evidence="3">Glabrous enhancer-binding protein-like DBD domain-containing protein</fullName>
    </recommendedName>
</protein>
<dbReference type="GO" id="GO:0005634">
    <property type="term" value="C:nucleus"/>
    <property type="evidence" value="ECO:0007669"/>
    <property type="project" value="TreeGrafter"/>
</dbReference>
<dbReference type="GO" id="GO:0006355">
    <property type="term" value="P:regulation of DNA-templated transcription"/>
    <property type="evidence" value="ECO:0007669"/>
    <property type="project" value="InterPro"/>
</dbReference>
<name>A0A1J3GGW6_NOCCA</name>
<dbReference type="EMBL" id="GEVL01022415">
    <property type="protein sequence ID" value="JAU54926.1"/>
    <property type="molecule type" value="Transcribed_RNA"/>
</dbReference>
<evidence type="ECO:0000256" key="2">
    <source>
        <dbReference type="SAM" id="MobiDB-lite"/>
    </source>
</evidence>
<feature type="compositionally biased region" description="Basic and acidic residues" evidence="2">
    <location>
        <begin position="244"/>
        <end position="266"/>
    </location>
</feature>
<gene>
    <name evidence="4" type="ORF">LE_TR14245_c0_g1_i1_g.45340</name>
</gene>
<evidence type="ECO:0000256" key="1">
    <source>
        <dbReference type="ARBA" id="ARBA00010820"/>
    </source>
</evidence>
<evidence type="ECO:0000313" key="4">
    <source>
        <dbReference type="EMBL" id="JAU54926.1"/>
    </source>
</evidence>
<dbReference type="InterPro" id="IPR007592">
    <property type="entry name" value="GEBP"/>
</dbReference>
<dbReference type="InterPro" id="IPR053932">
    <property type="entry name" value="GeBP-like_DBD"/>
</dbReference>
<dbReference type="AlphaFoldDB" id="A0A1J3GGW6"/>
<dbReference type="Pfam" id="PF04504">
    <property type="entry name" value="GeBP-like_DBD"/>
    <property type="match status" value="1"/>
</dbReference>
<proteinExistence type="inferred from homology"/>